<dbReference type="InterPro" id="IPR036465">
    <property type="entry name" value="vWFA_dom_sf"/>
</dbReference>
<feature type="transmembrane region" description="Helical" evidence="1">
    <location>
        <begin position="6"/>
        <end position="28"/>
    </location>
</feature>
<feature type="domain" description="DUF7406" evidence="4">
    <location>
        <begin position="486"/>
        <end position="532"/>
    </location>
</feature>
<evidence type="ECO:0000259" key="6">
    <source>
        <dbReference type="Pfam" id="PF24157"/>
    </source>
</evidence>
<accession>A0ABD5XXR5</accession>
<keyword evidence="1" id="KW-0812">Transmembrane</keyword>
<dbReference type="RefSeq" id="WP_274324025.1">
    <property type="nucleotide sequence ID" value="NZ_CP118158.1"/>
</dbReference>
<evidence type="ECO:0000259" key="2">
    <source>
        <dbReference type="Pfam" id="PF07584"/>
    </source>
</evidence>
<evidence type="ECO:0000259" key="4">
    <source>
        <dbReference type="Pfam" id="PF24155"/>
    </source>
</evidence>
<dbReference type="InterPro" id="IPR002035">
    <property type="entry name" value="VWF_A"/>
</dbReference>
<evidence type="ECO:0000256" key="1">
    <source>
        <dbReference type="SAM" id="Phobius"/>
    </source>
</evidence>
<feature type="transmembrane region" description="Helical" evidence="1">
    <location>
        <begin position="63"/>
        <end position="84"/>
    </location>
</feature>
<name>A0ABD5XXR5_9EURY</name>
<dbReference type="Gene3D" id="3.40.50.410">
    <property type="entry name" value="von Willebrand factor, type A domain"/>
    <property type="match status" value="1"/>
</dbReference>
<organism evidence="7 8">
    <name type="scientific">Halosimplex aquaticum</name>
    <dbReference type="NCBI Taxonomy" id="3026162"/>
    <lineage>
        <taxon>Archaea</taxon>
        <taxon>Methanobacteriati</taxon>
        <taxon>Methanobacteriota</taxon>
        <taxon>Stenosarchaea group</taxon>
        <taxon>Halobacteria</taxon>
        <taxon>Halobacteriales</taxon>
        <taxon>Haloarculaceae</taxon>
        <taxon>Halosimplex</taxon>
    </lineage>
</organism>
<dbReference type="Pfam" id="PF24156">
    <property type="entry name" value="DUF7407"/>
    <property type="match status" value="1"/>
</dbReference>
<dbReference type="InterPro" id="IPR029062">
    <property type="entry name" value="Class_I_gatase-like"/>
</dbReference>
<evidence type="ECO:0000313" key="7">
    <source>
        <dbReference type="EMBL" id="MFC7138395.1"/>
    </source>
</evidence>
<sequence length="598" mass="64110">MALSDVFLAPIGLAAALVAIPIVVLYLIRPDPDRVELPTLRFLADEQRQRATTPLFERISRSLLLLIQILAVLLLAGSLAAPYVPVEERAVVEETVLVVDTSASMATTADGQTRLDRALAAADEEVTTRTSVVTTSGGGQVVLRRGPPSAARETLRGLEPTAAPGDLRGAIAQARALADEGVRVVVLSDFAGDEWRDAVTSLRARGLSVTLRQFDGGGEGNVGFVDRRFSQSEVTLSVKNFGSEPVTRTVRLGDRAEEVDLAAGDVGTVTFPVPAGTSEARLSPGDGFATDDVVPVAAPEDPTVDVLVLTNDRNRYLTTALSLLEQVDLTVQNPPTTVKNQYDVIVYSNVDADSLLPGNVEAGRTVLAEGGGVAVQAQKELPDRLSDLLLLDPDGGTGTSPTIRSTAETELTEGIDFQPPDEYLTGSLRSGEALVELRDGTPLLATDRRDAGRLLYYGYMEERSSFKYNYQYPVFWKRAVFHLAGREPLAALNHKTGDTVRFGVDRVEGPSGRLAGPAVTLREVGLYRTEGGVRSAALLDERESAVDVEPLSERSGATGNVTREETRTVPQRITEFAALAALLVAVLEIGYLRRRGEL</sequence>
<dbReference type="EMBL" id="JBHTAS010000001">
    <property type="protein sequence ID" value="MFC7138395.1"/>
    <property type="molecule type" value="Genomic_DNA"/>
</dbReference>
<proteinExistence type="predicted"/>
<feature type="domain" description="Aerotolerance regulator N-terminal" evidence="2">
    <location>
        <begin position="6"/>
        <end position="82"/>
    </location>
</feature>
<dbReference type="InterPro" id="IPR055829">
    <property type="entry name" value="DUF7406"/>
</dbReference>
<dbReference type="Pfam" id="PF07584">
    <property type="entry name" value="BatA"/>
    <property type="match status" value="1"/>
</dbReference>
<evidence type="ECO:0000313" key="8">
    <source>
        <dbReference type="Proteomes" id="UP001596432"/>
    </source>
</evidence>
<evidence type="ECO:0000259" key="3">
    <source>
        <dbReference type="Pfam" id="PF13519"/>
    </source>
</evidence>
<gene>
    <name evidence="7" type="ORF">ACFQMA_00910</name>
</gene>
<dbReference type="Proteomes" id="UP001596432">
    <property type="component" value="Unassembled WGS sequence"/>
</dbReference>
<dbReference type="Pfam" id="PF24157">
    <property type="entry name" value="DUF7408"/>
    <property type="match status" value="1"/>
</dbReference>
<dbReference type="InterPro" id="IPR055830">
    <property type="entry name" value="DUF7407"/>
</dbReference>
<dbReference type="NCBIfam" id="TIGR02226">
    <property type="entry name" value="two_anch"/>
    <property type="match status" value="1"/>
</dbReference>
<keyword evidence="1" id="KW-1133">Transmembrane helix</keyword>
<comment type="caution">
    <text evidence="7">The sequence shown here is derived from an EMBL/GenBank/DDBJ whole genome shotgun (WGS) entry which is preliminary data.</text>
</comment>
<dbReference type="PANTHER" id="PTHR37464">
    <property type="entry name" value="BLL2463 PROTEIN"/>
    <property type="match status" value="1"/>
</dbReference>
<keyword evidence="8" id="KW-1185">Reference proteome</keyword>
<dbReference type="PANTHER" id="PTHR37464:SF1">
    <property type="entry name" value="BLL2463 PROTEIN"/>
    <property type="match status" value="1"/>
</dbReference>
<feature type="domain" description="VWFA" evidence="3">
    <location>
        <begin position="95"/>
        <end position="190"/>
    </location>
</feature>
<feature type="domain" description="DUF7407" evidence="5">
    <location>
        <begin position="222"/>
        <end position="293"/>
    </location>
</feature>
<reference evidence="7 8" key="1">
    <citation type="journal article" date="2019" name="Int. J. Syst. Evol. Microbiol.">
        <title>The Global Catalogue of Microorganisms (GCM) 10K type strain sequencing project: providing services to taxonomists for standard genome sequencing and annotation.</title>
        <authorList>
            <consortium name="The Broad Institute Genomics Platform"/>
            <consortium name="The Broad Institute Genome Sequencing Center for Infectious Disease"/>
            <person name="Wu L."/>
            <person name="Ma J."/>
        </authorList>
    </citation>
    <scope>NUCLEOTIDE SEQUENCE [LARGE SCALE GENOMIC DNA]</scope>
    <source>
        <strain evidence="7 8">XZYJT29</strain>
    </source>
</reference>
<dbReference type="InterPro" id="IPR024163">
    <property type="entry name" value="Aerotolerance_reg_N"/>
</dbReference>
<dbReference type="Gene3D" id="3.40.50.880">
    <property type="match status" value="1"/>
</dbReference>
<dbReference type="InterPro" id="IPR011933">
    <property type="entry name" value="Double_TM_dom"/>
</dbReference>
<evidence type="ECO:0000259" key="5">
    <source>
        <dbReference type="Pfam" id="PF24156"/>
    </source>
</evidence>
<dbReference type="Pfam" id="PF13519">
    <property type="entry name" value="VWA_2"/>
    <property type="match status" value="1"/>
</dbReference>
<dbReference type="SUPFAM" id="SSF52317">
    <property type="entry name" value="Class I glutamine amidotransferase-like"/>
    <property type="match status" value="1"/>
</dbReference>
<dbReference type="SUPFAM" id="SSF53300">
    <property type="entry name" value="vWA-like"/>
    <property type="match status" value="1"/>
</dbReference>
<keyword evidence="1" id="KW-0472">Membrane</keyword>
<protein>
    <submittedName>
        <fullName evidence="7">BatA domain-containing protein</fullName>
    </submittedName>
</protein>
<dbReference type="Pfam" id="PF24155">
    <property type="entry name" value="DUF7406"/>
    <property type="match status" value="1"/>
</dbReference>
<dbReference type="InterPro" id="IPR055831">
    <property type="entry name" value="DUF7408"/>
</dbReference>
<dbReference type="AlphaFoldDB" id="A0ABD5XXR5"/>
<feature type="domain" description="DUF7408" evidence="6">
    <location>
        <begin position="305"/>
        <end position="479"/>
    </location>
</feature>
<dbReference type="GeneID" id="78818632"/>